<organism evidence="1 2">
    <name type="scientific">Pluteus cervinus</name>
    <dbReference type="NCBI Taxonomy" id="181527"/>
    <lineage>
        <taxon>Eukaryota</taxon>
        <taxon>Fungi</taxon>
        <taxon>Dikarya</taxon>
        <taxon>Basidiomycota</taxon>
        <taxon>Agaricomycotina</taxon>
        <taxon>Agaricomycetes</taxon>
        <taxon>Agaricomycetidae</taxon>
        <taxon>Agaricales</taxon>
        <taxon>Pluteineae</taxon>
        <taxon>Pluteaceae</taxon>
        <taxon>Pluteus</taxon>
    </lineage>
</organism>
<protein>
    <submittedName>
        <fullName evidence="1">Uncharacterized protein</fullName>
    </submittedName>
</protein>
<proteinExistence type="predicted"/>
<reference evidence="1 2" key="1">
    <citation type="journal article" date="2019" name="Nat. Ecol. Evol.">
        <title>Megaphylogeny resolves global patterns of mushroom evolution.</title>
        <authorList>
            <person name="Varga T."/>
            <person name="Krizsan K."/>
            <person name="Foldi C."/>
            <person name="Dima B."/>
            <person name="Sanchez-Garcia M."/>
            <person name="Sanchez-Ramirez S."/>
            <person name="Szollosi G.J."/>
            <person name="Szarkandi J.G."/>
            <person name="Papp V."/>
            <person name="Albert L."/>
            <person name="Andreopoulos W."/>
            <person name="Angelini C."/>
            <person name="Antonin V."/>
            <person name="Barry K.W."/>
            <person name="Bougher N.L."/>
            <person name="Buchanan P."/>
            <person name="Buyck B."/>
            <person name="Bense V."/>
            <person name="Catcheside P."/>
            <person name="Chovatia M."/>
            <person name="Cooper J."/>
            <person name="Damon W."/>
            <person name="Desjardin D."/>
            <person name="Finy P."/>
            <person name="Geml J."/>
            <person name="Haridas S."/>
            <person name="Hughes K."/>
            <person name="Justo A."/>
            <person name="Karasinski D."/>
            <person name="Kautmanova I."/>
            <person name="Kiss B."/>
            <person name="Kocsube S."/>
            <person name="Kotiranta H."/>
            <person name="LaButti K.M."/>
            <person name="Lechner B.E."/>
            <person name="Liimatainen K."/>
            <person name="Lipzen A."/>
            <person name="Lukacs Z."/>
            <person name="Mihaltcheva S."/>
            <person name="Morgado L.N."/>
            <person name="Niskanen T."/>
            <person name="Noordeloos M.E."/>
            <person name="Ohm R.A."/>
            <person name="Ortiz-Santana B."/>
            <person name="Ovrebo C."/>
            <person name="Racz N."/>
            <person name="Riley R."/>
            <person name="Savchenko A."/>
            <person name="Shiryaev A."/>
            <person name="Soop K."/>
            <person name="Spirin V."/>
            <person name="Szebenyi C."/>
            <person name="Tomsovsky M."/>
            <person name="Tulloss R.E."/>
            <person name="Uehling J."/>
            <person name="Grigoriev I.V."/>
            <person name="Vagvolgyi C."/>
            <person name="Papp T."/>
            <person name="Martin F.M."/>
            <person name="Miettinen O."/>
            <person name="Hibbett D.S."/>
            <person name="Nagy L.G."/>
        </authorList>
    </citation>
    <scope>NUCLEOTIDE SEQUENCE [LARGE SCALE GENOMIC DNA]</scope>
    <source>
        <strain evidence="1 2">NL-1719</strain>
    </source>
</reference>
<accession>A0ACD3ARB8</accession>
<dbReference type="EMBL" id="ML208365">
    <property type="protein sequence ID" value="TFK67861.1"/>
    <property type="molecule type" value="Genomic_DNA"/>
</dbReference>
<name>A0ACD3ARB8_9AGAR</name>
<keyword evidence="2" id="KW-1185">Reference proteome</keyword>
<sequence>MFSKSTFLLLATCASTAFGSNSVYYCTDINWGGDCHLSPPITGEDVCHNIEGGVGQFNDQISSFGPDSGLYCIIFNSDNVDRDYNCVFNTNGYMAGITSPGYADLRTIGFNDVISSYLCNIETGGPE</sequence>
<dbReference type="Proteomes" id="UP000308600">
    <property type="component" value="Unassembled WGS sequence"/>
</dbReference>
<evidence type="ECO:0000313" key="2">
    <source>
        <dbReference type="Proteomes" id="UP000308600"/>
    </source>
</evidence>
<evidence type="ECO:0000313" key="1">
    <source>
        <dbReference type="EMBL" id="TFK67861.1"/>
    </source>
</evidence>
<gene>
    <name evidence="1" type="ORF">BDN72DRAFT_858832</name>
</gene>